<dbReference type="PROSITE" id="PS51257">
    <property type="entry name" value="PROKAR_LIPOPROTEIN"/>
    <property type="match status" value="1"/>
</dbReference>
<feature type="chain" id="PRO_5015850905" evidence="2">
    <location>
        <begin position="20"/>
        <end position="354"/>
    </location>
</feature>
<dbReference type="InterPro" id="IPR006143">
    <property type="entry name" value="RND_pump_MFP"/>
</dbReference>
<evidence type="ECO:0000259" key="4">
    <source>
        <dbReference type="Pfam" id="PF25944"/>
    </source>
</evidence>
<dbReference type="GO" id="GO:0030313">
    <property type="term" value="C:cell envelope"/>
    <property type="evidence" value="ECO:0007669"/>
    <property type="project" value="UniProtKB-SubCell"/>
</dbReference>
<dbReference type="PANTHER" id="PTHR30158">
    <property type="entry name" value="ACRA/E-RELATED COMPONENT OF DRUG EFFLUX TRANSPORTER"/>
    <property type="match status" value="1"/>
</dbReference>
<proteinExistence type="inferred from homology"/>
<dbReference type="Pfam" id="PF25944">
    <property type="entry name" value="Beta-barrel_RND"/>
    <property type="match status" value="1"/>
</dbReference>
<dbReference type="Gene3D" id="1.10.287.470">
    <property type="entry name" value="Helix hairpin bin"/>
    <property type="match status" value="1"/>
</dbReference>
<protein>
    <submittedName>
        <fullName evidence="5">Membrane fusion protein (Multidrug efflux system)</fullName>
    </submittedName>
</protein>
<keyword evidence="2" id="KW-0732">Signal</keyword>
<dbReference type="PANTHER" id="PTHR30158:SF23">
    <property type="entry name" value="MULTIDRUG RESISTANCE PROTEIN MEXA"/>
    <property type="match status" value="1"/>
</dbReference>
<dbReference type="EMBL" id="QKZK01000002">
    <property type="protein sequence ID" value="PZX20303.1"/>
    <property type="molecule type" value="Genomic_DNA"/>
</dbReference>
<dbReference type="RefSeq" id="WP_111444039.1">
    <property type="nucleotide sequence ID" value="NZ_QKZK01000002.1"/>
</dbReference>
<dbReference type="InterPro" id="IPR058626">
    <property type="entry name" value="MdtA-like_b-barrel"/>
</dbReference>
<comment type="similarity">
    <text evidence="1">Belongs to the membrane fusion protein (MFP) (TC 8.A.1) family.</text>
</comment>
<dbReference type="AlphaFoldDB" id="A0A2W7NLB8"/>
<feature type="domain" description="Multidrug resistance protein MdtA-like barrel-sandwich hybrid" evidence="3">
    <location>
        <begin position="62"/>
        <end position="183"/>
    </location>
</feature>
<evidence type="ECO:0000313" key="5">
    <source>
        <dbReference type="EMBL" id="PZX20303.1"/>
    </source>
</evidence>
<dbReference type="OrthoDB" id="9801814at2"/>
<comment type="caution">
    <text evidence="5">The sequence shown here is derived from an EMBL/GenBank/DDBJ whole genome shotgun (WGS) entry which is preliminary data.</text>
</comment>
<evidence type="ECO:0000256" key="1">
    <source>
        <dbReference type="ARBA" id="ARBA00009477"/>
    </source>
</evidence>
<evidence type="ECO:0000259" key="3">
    <source>
        <dbReference type="Pfam" id="PF25917"/>
    </source>
</evidence>
<dbReference type="Proteomes" id="UP000249239">
    <property type="component" value="Unassembled WGS sequence"/>
</dbReference>
<gene>
    <name evidence="5" type="ORF">LX69_00300</name>
</gene>
<accession>A0A2W7NLB8</accession>
<dbReference type="Gene3D" id="2.40.30.170">
    <property type="match status" value="1"/>
</dbReference>
<dbReference type="NCBIfam" id="TIGR01730">
    <property type="entry name" value="RND_mfp"/>
    <property type="match status" value="1"/>
</dbReference>
<keyword evidence="6" id="KW-1185">Reference proteome</keyword>
<dbReference type="GO" id="GO:0005886">
    <property type="term" value="C:plasma membrane"/>
    <property type="evidence" value="ECO:0007669"/>
    <property type="project" value="TreeGrafter"/>
</dbReference>
<sequence length="354" mass="38131">MTYQKIVLGALALTMMASCKNKTAMPGSASNAPQAYPMATLVLQDVELQAVYPAVLKGQQDIDIKPRVEGFIDAVLVDEGSIVKKGQPLFRISSPTAIQQFETAKATYNTAQTDLERMRPLAEKGIISEVRIKTYENNFASAKAALDQAKATMGFTSVTSPVDGVVGAIPYRQGSLVNSSSVLTTVANTKQIVAYFSLNEKELLTFMRTWEGNTQTEKIKNMPPLKLQLADGSIYEETGRIETISGVVDATSGSVNFRAIYPNPTGLLRSGTSGKVIIPQTLKNTLLIPQKATMSQQDKILAYKVEGDSVMQKVITVKSTPDGKNYAVLSGLSEGDKIVIEGVATLKNGAKIKL</sequence>
<dbReference type="GO" id="GO:0022857">
    <property type="term" value="F:transmembrane transporter activity"/>
    <property type="evidence" value="ECO:0007669"/>
    <property type="project" value="InterPro"/>
</dbReference>
<feature type="domain" description="Multidrug resistance protein MdtA-like beta-barrel" evidence="4">
    <location>
        <begin position="214"/>
        <end position="273"/>
    </location>
</feature>
<dbReference type="Gene3D" id="2.40.50.100">
    <property type="match status" value="1"/>
</dbReference>
<dbReference type="Pfam" id="PF25917">
    <property type="entry name" value="BSH_RND"/>
    <property type="match status" value="1"/>
</dbReference>
<evidence type="ECO:0000256" key="2">
    <source>
        <dbReference type="SAM" id="SignalP"/>
    </source>
</evidence>
<dbReference type="GO" id="GO:0046677">
    <property type="term" value="P:response to antibiotic"/>
    <property type="evidence" value="ECO:0007669"/>
    <property type="project" value="TreeGrafter"/>
</dbReference>
<dbReference type="SUPFAM" id="SSF111369">
    <property type="entry name" value="HlyD-like secretion proteins"/>
    <property type="match status" value="1"/>
</dbReference>
<dbReference type="Gene3D" id="2.40.420.20">
    <property type="match status" value="1"/>
</dbReference>
<dbReference type="InterPro" id="IPR058625">
    <property type="entry name" value="MdtA-like_BSH"/>
</dbReference>
<reference evidence="5 6" key="1">
    <citation type="submission" date="2018-06" db="EMBL/GenBank/DDBJ databases">
        <title>Genomic Encyclopedia of Archaeal and Bacterial Type Strains, Phase II (KMG-II): from individual species to whole genera.</title>
        <authorList>
            <person name="Goeker M."/>
        </authorList>
    </citation>
    <scope>NUCLEOTIDE SEQUENCE [LARGE SCALE GENOMIC DNA]</scope>
    <source>
        <strain evidence="5 6">DSM 6779</strain>
    </source>
</reference>
<name>A0A2W7NLB8_9BACT</name>
<organism evidence="5 6">
    <name type="scientific">Breznakibacter xylanolyticus</name>
    <dbReference type="NCBI Taxonomy" id="990"/>
    <lineage>
        <taxon>Bacteria</taxon>
        <taxon>Pseudomonadati</taxon>
        <taxon>Bacteroidota</taxon>
        <taxon>Bacteroidia</taxon>
        <taxon>Marinilabiliales</taxon>
        <taxon>Marinilabiliaceae</taxon>
        <taxon>Breznakibacter</taxon>
    </lineage>
</organism>
<feature type="signal peptide" evidence="2">
    <location>
        <begin position="1"/>
        <end position="19"/>
    </location>
</feature>
<evidence type="ECO:0000313" key="6">
    <source>
        <dbReference type="Proteomes" id="UP000249239"/>
    </source>
</evidence>